<dbReference type="Proteomes" id="UP001217089">
    <property type="component" value="Unassembled WGS sequence"/>
</dbReference>
<dbReference type="Pfam" id="PF00030">
    <property type="entry name" value="Crystall"/>
    <property type="match status" value="1"/>
</dbReference>
<dbReference type="SMART" id="SM00247">
    <property type="entry name" value="XTALbg"/>
    <property type="match status" value="1"/>
</dbReference>
<dbReference type="Gene3D" id="2.60.20.10">
    <property type="entry name" value="Crystallins"/>
    <property type="match status" value="1"/>
</dbReference>
<evidence type="ECO:0000313" key="4">
    <source>
        <dbReference type="EMBL" id="KAJ8316596.1"/>
    </source>
</evidence>
<reference evidence="4 5" key="1">
    <citation type="submission" date="2022-12" db="EMBL/GenBank/DDBJ databases">
        <title>Chromosome-level genome of Tegillarca granosa.</title>
        <authorList>
            <person name="Kim J."/>
        </authorList>
    </citation>
    <scope>NUCLEOTIDE SEQUENCE [LARGE SCALE GENOMIC DNA]</scope>
    <source>
        <strain evidence="4">Teg-2019</strain>
        <tissue evidence="4">Adductor muscle</tissue>
    </source>
</reference>
<keyword evidence="2" id="KW-0677">Repeat</keyword>
<keyword evidence="5" id="KW-1185">Reference proteome</keyword>
<sequence length="91" mass="10237">MKDFKKMAELTLWQNENFRGKDVEAPTTGIPNIEDGARSLKLQSSKDWTVFEGAEYRGANYNIGKTAECREPADWGGKNAIHSARPIYMGQ</sequence>
<gene>
    <name evidence="4" type="ORF">KUTeg_005853</name>
</gene>
<evidence type="ECO:0000256" key="1">
    <source>
        <dbReference type="ARBA" id="ARBA00009646"/>
    </source>
</evidence>
<dbReference type="InterPro" id="IPR011024">
    <property type="entry name" value="G_crystallin-like"/>
</dbReference>
<dbReference type="InterPro" id="IPR001064">
    <property type="entry name" value="Beta/gamma_crystallin"/>
</dbReference>
<organism evidence="4 5">
    <name type="scientific">Tegillarca granosa</name>
    <name type="common">Malaysian cockle</name>
    <name type="synonym">Anadara granosa</name>
    <dbReference type="NCBI Taxonomy" id="220873"/>
    <lineage>
        <taxon>Eukaryota</taxon>
        <taxon>Metazoa</taxon>
        <taxon>Spiralia</taxon>
        <taxon>Lophotrochozoa</taxon>
        <taxon>Mollusca</taxon>
        <taxon>Bivalvia</taxon>
        <taxon>Autobranchia</taxon>
        <taxon>Pteriomorphia</taxon>
        <taxon>Arcoida</taxon>
        <taxon>Arcoidea</taxon>
        <taxon>Arcidae</taxon>
        <taxon>Tegillarca</taxon>
    </lineage>
</organism>
<evidence type="ECO:0000256" key="2">
    <source>
        <dbReference type="ARBA" id="ARBA00022737"/>
    </source>
</evidence>
<accession>A0ABQ9FGZ6</accession>
<evidence type="ECO:0000313" key="5">
    <source>
        <dbReference type="Proteomes" id="UP001217089"/>
    </source>
</evidence>
<protein>
    <recommendedName>
        <fullName evidence="3">Beta/gamma crystallin 'Greek key' domain-containing protein</fullName>
    </recommendedName>
</protein>
<comment type="similarity">
    <text evidence="1">Belongs to the beta/gamma-crystallin family.</text>
</comment>
<comment type="caution">
    <text evidence="4">The sequence shown here is derived from an EMBL/GenBank/DDBJ whole genome shotgun (WGS) entry which is preliminary data.</text>
</comment>
<dbReference type="EMBL" id="JARBDR010000310">
    <property type="protein sequence ID" value="KAJ8316596.1"/>
    <property type="molecule type" value="Genomic_DNA"/>
</dbReference>
<proteinExistence type="inferred from homology"/>
<evidence type="ECO:0000259" key="3">
    <source>
        <dbReference type="SMART" id="SM00247"/>
    </source>
</evidence>
<feature type="domain" description="Beta/gamma crystallin 'Greek key'" evidence="3">
    <location>
        <begin position="9"/>
        <end position="87"/>
    </location>
</feature>
<dbReference type="SUPFAM" id="SSF49695">
    <property type="entry name" value="gamma-Crystallin-like"/>
    <property type="match status" value="1"/>
</dbReference>
<name>A0ABQ9FGZ6_TEGGR</name>